<evidence type="ECO:0000313" key="2">
    <source>
        <dbReference type="Proteomes" id="UP000555546"/>
    </source>
</evidence>
<dbReference type="Pfam" id="PF09411">
    <property type="entry name" value="PagL"/>
    <property type="match status" value="1"/>
</dbReference>
<sequence length="68" mass="7576">MTTAKELHDPDGYKAVGCRVLVHLRAGLGYDFDENWTAQLYADHFSNANLCKENNGAEAAGIRIGYRF</sequence>
<dbReference type="InterPro" id="IPR018550">
    <property type="entry name" value="Lipid-A_deacylase-rel"/>
</dbReference>
<proteinExistence type="predicted"/>
<organism evidence="1 2">
    <name type="scientific">Brucella daejeonensis</name>
    <dbReference type="NCBI Taxonomy" id="659015"/>
    <lineage>
        <taxon>Bacteria</taxon>
        <taxon>Pseudomonadati</taxon>
        <taxon>Pseudomonadota</taxon>
        <taxon>Alphaproteobacteria</taxon>
        <taxon>Hyphomicrobiales</taxon>
        <taxon>Brucellaceae</taxon>
        <taxon>Brucella/Ochrobactrum group</taxon>
        <taxon>Brucella</taxon>
    </lineage>
</organism>
<comment type="caution">
    <text evidence="1">The sequence shown here is derived from an EMBL/GenBank/DDBJ whole genome shotgun (WGS) entry which is preliminary data.</text>
</comment>
<dbReference type="Proteomes" id="UP000555546">
    <property type="component" value="Unassembled WGS sequence"/>
</dbReference>
<accession>A0A7W9AV46</accession>
<name>A0A7W9AV46_9HYPH</name>
<gene>
    <name evidence="1" type="ORF">FHS76_001012</name>
</gene>
<dbReference type="EMBL" id="JACIJG010000003">
    <property type="protein sequence ID" value="MBB5701163.1"/>
    <property type="molecule type" value="Genomic_DNA"/>
</dbReference>
<evidence type="ECO:0000313" key="1">
    <source>
        <dbReference type="EMBL" id="MBB5701163.1"/>
    </source>
</evidence>
<protein>
    <submittedName>
        <fullName evidence="1">Uncharacterized protein</fullName>
    </submittedName>
</protein>
<reference evidence="1 2" key="1">
    <citation type="submission" date="2020-08" db="EMBL/GenBank/DDBJ databases">
        <title>Genomic Encyclopedia of Type Strains, Phase IV (KMG-IV): sequencing the most valuable type-strain genomes for metagenomic binning, comparative biology and taxonomic classification.</title>
        <authorList>
            <person name="Goeker M."/>
        </authorList>
    </citation>
    <scope>NUCLEOTIDE SEQUENCE [LARGE SCALE GENOMIC DNA]</scope>
    <source>
        <strain evidence="1 2">DSM 26944</strain>
    </source>
</reference>
<dbReference type="AlphaFoldDB" id="A0A7W9AV46"/>
<dbReference type="Gene3D" id="2.40.160.20">
    <property type="match status" value="1"/>
</dbReference>
<keyword evidence="2" id="KW-1185">Reference proteome</keyword>